<dbReference type="InterPro" id="IPR003439">
    <property type="entry name" value="ABC_transporter-like_ATP-bd"/>
</dbReference>
<gene>
    <name evidence="5" type="ORF">HM131_19395</name>
</gene>
<evidence type="ECO:0000256" key="2">
    <source>
        <dbReference type="ARBA" id="ARBA00022840"/>
    </source>
</evidence>
<evidence type="ECO:0000259" key="4">
    <source>
        <dbReference type="PROSITE" id="PS50893"/>
    </source>
</evidence>
<feature type="domain" description="ABC transporter" evidence="4">
    <location>
        <begin position="330"/>
        <end position="544"/>
    </location>
</feature>
<dbReference type="InterPro" id="IPR051309">
    <property type="entry name" value="ABCF_ATPase"/>
</dbReference>
<dbReference type="Pfam" id="PF12848">
    <property type="entry name" value="ABC_tran_Xtn"/>
    <property type="match status" value="1"/>
</dbReference>
<dbReference type="PANTHER" id="PTHR42855">
    <property type="entry name" value="ABC TRANSPORTER ATP-BINDING SUBUNIT"/>
    <property type="match status" value="1"/>
</dbReference>
<dbReference type="CDD" id="cd03221">
    <property type="entry name" value="ABCF_EF-3"/>
    <property type="match status" value="2"/>
</dbReference>
<dbReference type="PROSITE" id="PS00211">
    <property type="entry name" value="ABC_TRANSPORTER_1"/>
    <property type="match status" value="2"/>
</dbReference>
<dbReference type="NCBIfam" id="NF000355">
    <property type="entry name" value="ribo_prot_ABC_F"/>
    <property type="match status" value="1"/>
</dbReference>
<feature type="domain" description="ABC transporter" evidence="4">
    <location>
        <begin position="3"/>
        <end position="254"/>
    </location>
</feature>
<dbReference type="OrthoDB" id="9760950at2"/>
<dbReference type="RefSeq" id="WP_085031309.1">
    <property type="nucleotide sequence ID" value="NZ_CP020772.1"/>
</dbReference>
<protein>
    <submittedName>
        <fullName evidence="5">ABC transporter ATP-binding protein</fullName>
    </submittedName>
</protein>
<dbReference type="Proteomes" id="UP000192527">
    <property type="component" value="Chromosome"/>
</dbReference>
<dbReference type="GO" id="GO:0003677">
    <property type="term" value="F:DNA binding"/>
    <property type="evidence" value="ECO:0007669"/>
    <property type="project" value="InterPro"/>
</dbReference>
<dbReference type="InterPro" id="IPR032781">
    <property type="entry name" value="ABC_tran_Xtn"/>
</dbReference>
<dbReference type="KEGG" id="hmn:HM131_19395"/>
<evidence type="ECO:0000313" key="5">
    <source>
        <dbReference type="EMBL" id="ARI78853.1"/>
    </source>
</evidence>
<keyword evidence="1" id="KW-0547">Nucleotide-binding</keyword>
<dbReference type="Gene3D" id="3.40.50.300">
    <property type="entry name" value="P-loop containing nucleotide triphosphate hydrolases"/>
    <property type="match status" value="2"/>
</dbReference>
<dbReference type="GO" id="GO:0005524">
    <property type="term" value="F:ATP binding"/>
    <property type="evidence" value="ECO:0007669"/>
    <property type="project" value="UniProtKB-KW"/>
</dbReference>
<evidence type="ECO:0000313" key="6">
    <source>
        <dbReference type="Proteomes" id="UP000192527"/>
    </source>
</evidence>
<dbReference type="InterPro" id="IPR017871">
    <property type="entry name" value="ABC_transporter-like_CS"/>
</dbReference>
<dbReference type="InterPro" id="IPR027417">
    <property type="entry name" value="P-loop_NTPase"/>
</dbReference>
<sequence>MMITMKDVYKIVAGRVLFESLQFELREGQRVGLVGRNGSGKSTLFRLITKEEQLDGGDLFIQKGLSIGYLRQIPEQWEGTGRAYLEKAFEELFKMTKRMKELEEEMTDPDKMEKALTTYGDLQDQFTQAGGYEMESSIDMVANGLNIGHLLHQPFSHLSGGEKTKLGLAKLLLENPDVLLLDEPTNHLDLQAIEWLEEYLKQYNGAICIISHDRYFLDRIVTTIMDLESGEIDVYKGNYSSFEKQKEEKLLAEFHQYQEQQKKVKKMKEAIRRLRQWANEANPPNPKLFKKAKSMEKALERMEKLDRPVIDPKTMNLSLNAEGRTGKDIVVAEGIQKMYDSRHILKQVDLHVRYKDRLAIVGTNGSGKSTLLRLLLDEEKPDSGTIKLGPSIQIGYLPQNPLHEVDRDQRMIDYFRSMITVTEGTARHILAGFMFYGYDVFQKIRNLSGGEQMRLKLAVFMHQGINVLILDEPTNHLDIESQEVLEEALHKFEGTVIGVSHDRYFLNQCFTDTAYLVDGKLHRYIGAYDETRERWMELLEAQKVTQQAAETKKQGKSVKQEILKASPDQTPTIEEEIEHLEESLSAIEKQMLQEENAERLMEWQTEKEALTDKIEQLYERWMG</sequence>
<dbReference type="AlphaFoldDB" id="A0A1W5ZZY2"/>
<name>A0A1W5ZZY2_9BACI</name>
<dbReference type="Pfam" id="PF00005">
    <property type="entry name" value="ABC_tran"/>
    <property type="match status" value="2"/>
</dbReference>
<reference evidence="5 6" key="1">
    <citation type="submission" date="2017-04" db="EMBL/GenBank/DDBJ databases">
        <title>The whole genome sequencing and assembly of Halobacillus mangrovi strain.</title>
        <authorList>
            <person name="Lee S.-J."/>
            <person name="Park M.-K."/>
            <person name="Kim J.-Y."/>
            <person name="Lee Y.-J."/>
            <person name="Yi H."/>
            <person name="Bahn Y.-S."/>
            <person name="Kim J.F."/>
            <person name="Lee D.-W."/>
        </authorList>
    </citation>
    <scope>NUCLEOTIDE SEQUENCE [LARGE SCALE GENOMIC DNA]</scope>
    <source>
        <strain evidence="5 6">KTB 131</strain>
    </source>
</reference>
<keyword evidence="2 5" id="KW-0067">ATP-binding</keyword>
<dbReference type="PROSITE" id="PS50893">
    <property type="entry name" value="ABC_TRANSPORTER_2"/>
    <property type="match status" value="2"/>
</dbReference>
<dbReference type="GO" id="GO:0016887">
    <property type="term" value="F:ATP hydrolysis activity"/>
    <property type="evidence" value="ECO:0007669"/>
    <property type="project" value="InterPro"/>
</dbReference>
<dbReference type="SMART" id="SM00382">
    <property type="entry name" value="AAA"/>
    <property type="match status" value="2"/>
</dbReference>
<dbReference type="InterPro" id="IPR003593">
    <property type="entry name" value="AAA+_ATPase"/>
</dbReference>
<evidence type="ECO:0000256" key="1">
    <source>
        <dbReference type="ARBA" id="ARBA00022741"/>
    </source>
</evidence>
<dbReference type="PANTHER" id="PTHR42855:SF2">
    <property type="entry name" value="DRUG RESISTANCE ABC TRANSPORTER,ATP-BINDING PROTEIN"/>
    <property type="match status" value="1"/>
</dbReference>
<dbReference type="FunFam" id="3.40.50.300:FF:000011">
    <property type="entry name" value="Putative ABC transporter ATP-binding component"/>
    <property type="match status" value="1"/>
</dbReference>
<keyword evidence="6" id="KW-1185">Reference proteome</keyword>
<proteinExistence type="predicted"/>
<keyword evidence="3" id="KW-0175">Coiled coil</keyword>
<organism evidence="5 6">
    <name type="scientific">Halobacillus mangrovi</name>
    <dbReference type="NCBI Taxonomy" id="402384"/>
    <lineage>
        <taxon>Bacteria</taxon>
        <taxon>Bacillati</taxon>
        <taxon>Bacillota</taxon>
        <taxon>Bacilli</taxon>
        <taxon>Bacillales</taxon>
        <taxon>Bacillaceae</taxon>
        <taxon>Halobacillus</taxon>
    </lineage>
</organism>
<dbReference type="SUPFAM" id="SSF52540">
    <property type="entry name" value="P-loop containing nucleoside triphosphate hydrolases"/>
    <property type="match status" value="2"/>
</dbReference>
<accession>A0A1W5ZZY2</accession>
<feature type="coiled-coil region" evidence="3">
    <location>
        <begin position="570"/>
        <end position="620"/>
    </location>
</feature>
<evidence type="ECO:0000256" key="3">
    <source>
        <dbReference type="SAM" id="Coils"/>
    </source>
</evidence>
<dbReference type="STRING" id="402384.HM131_19395"/>
<dbReference type="EMBL" id="CP020772">
    <property type="protein sequence ID" value="ARI78853.1"/>
    <property type="molecule type" value="Genomic_DNA"/>
</dbReference>